<name>A0AA44ALP2_9BACT</name>
<evidence type="ECO:0000313" key="2">
    <source>
        <dbReference type="Proteomes" id="UP000448908"/>
    </source>
</evidence>
<comment type="caution">
    <text evidence="1">The sequence shown here is derived from an EMBL/GenBank/DDBJ whole genome shotgun (WGS) entry which is preliminary data.</text>
</comment>
<sequence length="173" mass="19171">MSEKMNDIPGNREGKALTEEELQFCELYVNGGLEFAGRPKKCYVEVFGGKAAKNPHSSANYLIHKPHVLAHIKALLSSERFEMETAAVKLQVTETLKAVMDETATSDYTDRFGVPLSPAPLRAVSVNAAKALMEIFPIKHKEENRLRIEGGDGNVIFNVIVPDNSPKDEETRD</sequence>
<evidence type="ECO:0008006" key="3">
    <source>
        <dbReference type="Google" id="ProtNLM"/>
    </source>
</evidence>
<reference evidence="1 2" key="1">
    <citation type="journal article" date="2019" name="Nat. Med.">
        <title>A library of human gut bacterial isolates paired with longitudinal multiomics data enables mechanistic microbiome research.</title>
        <authorList>
            <person name="Poyet M."/>
            <person name="Groussin M."/>
            <person name="Gibbons S.M."/>
            <person name="Avila-Pacheco J."/>
            <person name="Jiang X."/>
            <person name="Kearney S.M."/>
            <person name="Perrotta A.R."/>
            <person name="Berdy B."/>
            <person name="Zhao S."/>
            <person name="Lieberman T.D."/>
            <person name="Swanson P.K."/>
            <person name="Smith M."/>
            <person name="Roesemann S."/>
            <person name="Alexander J.E."/>
            <person name="Rich S.A."/>
            <person name="Livny J."/>
            <person name="Vlamakis H."/>
            <person name="Clish C."/>
            <person name="Bullock K."/>
            <person name="Deik A."/>
            <person name="Scott J."/>
            <person name="Pierce K.A."/>
            <person name="Xavier R.J."/>
            <person name="Alm E.J."/>
        </authorList>
    </citation>
    <scope>NUCLEOTIDE SEQUENCE [LARGE SCALE GENOMIC DNA]</scope>
    <source>
        <strain evidence="1 2">BIOML-A16</strain>
    </source>
</reference>
<evidence type="ECO:0000313" key="1">
    <source>
        <dbReference type="EMBL" id="MTU68032.1"/>
    </source>
</evidence>
<protein>
    <recommendedName>
        <fullName evidence="3">Terminase small subunit</fullName>
    </recommendedName>
</protein>
<accession>A0AA44ALP2</accession>
<dbReference type="Proteomes" id="UP000448908">
    <property type="component" value="Unassembled WGS sequence"/>
</dbReference>
<gene>
    <name evidence="1" type="ORF">GMD92_02785</name>
</gene>
<dbReference type="AlphaFoldDB" id="A0AA44ALP2"/>
<dbReference type="EMBL" id="WNDA01000003">
    <property type="protein sequence ID" value="MTU68032.1"/>
    <property type="molecule type" value="Genomic_DNA"/>
</dbReference>
<proteinExistence type="predicted"/>
<organism evidence="1 2">
    <name type="scientific">Parabacteroides merdae</name>
    <dbReference type="NCBI Taxonomy" id="46503"/>
    <lineage>
        <taxon>Bacteria</taxon>
        <taxon>Pseudomonadati</taxon>
        <taxon>Bacteroidota</taxon>
        <taxon>Bacteroidia</taxon>
        <taxon>Bacteroidales</taxon>
        <taxon>Tannerellaceae</taxon>
        <taxon>Parabacteroides</taxon>
    </lineage>
</organism>
<dbReference type="RefSeq" id="WP_155152604.1">
    <property type="nucleotide sequence ID" value="NZ_WNCS01000010.1"/>
</dbReference>